<feature type="transmembrane region" description="Helical" evidence="1">
    <location>
        <begin position="508"/>
        <end position="525"/>
    </location>
</feature>
<gene>
    <name evidence="2" type="ORF">EHQ64_11005</name>
</gene>
<comment type="caution">
    <text evidence="2">The sequence shown here is derived from an EMBL/GenBank/DDBJ whole genome shotgun (WGS) entry which is preliminary data.</text>
</comment>
<feature type="transmembrane region" description="Helical" evidence="1">
    <location>
        <begin position="284"/>
        <end position="300"/>
    </location>
</feature>
<feature type="transmembrane region" description="Helical" evidence="1">
    <location>
        <begin position="235"/>
        <end position="253"/>
    </location>
</feature>
<dbReference type="Proteomes" id="UP000297762">
    <property type="component" value="Unassembled WGS sequence"/>
</dbReference>
<protein>
    <submittedName>
        <fullName evidence="2">Uncharacterized protein</fullName>
    </submittedName>
</protein>
<keyword evidence="1" id="KW-1133">Transmembrane helix</keyword>
<feature type="transmembrane region" description="Helical" evidence="1">
    <location>
        <begin position="259"/>
        <end position="279"/>
    </location>
</feature>
<feature type="transmembrane region" description="Helical" evidence="1">
    <location>
        <begin position="100"/>
        <end position="119"/>
    </location>
</feature>
<dbReference type="EMBL" id="RQGF01000026">
    <property type="protein sequence ID" value="TGL61496.1"/>
    <property type="molecule type" value="Genomic_DNA"/>
</dbReference>
<feature type="transmembrane region" description="Helical" evidence="1">
    <location>
        <begin position="306"/>
        <end position="322"/>
    </location>
</feature>
<keyword evidence="1" id="KW-0472">Membrane</keyword>
<feature type="transmembrane region" description="Helical" evidence="1">
    <location>
        <begin position="209"/>
        <end position="228"/>
    </location>
</feature>
<organism evidence="2 3">
    <name type="scientific">Leptospira sarikeiensis</name>
    <dbReference type="NCBI Taxonomy" id="2484943"/>
    <lineage>
        <taxon>Bacteria</taxon>
        <taxon>Pseudomonadati</taxon>
        <taxon>Spirochaetota</taxon>
        <taxon>Spirochaetia</taxon>
        <taxon>Leptospirales</taxon>
        <taxon>Leptospiraceae</taxon>
        <taxon>Leptospira</taxon>
    </lineage>
</organism>
<feature type="transmembrane region" description="Helical" evidence="1">
    <location>
        <begin position="476"/>
        <end position="493"/>
    </location>
</feature>
<feature type="transmembrane region" description="Helical" evidence="1">
    <location>
        <begin position="448"/>
        <end position="469"/>
    </location>
</feature>
<feature type="transmembrane region" description="Helical" evidence="1">
    <location>
        <begin position="361"/>
        <end position="384"/>
    </location>
</feature>
<accession>A0A4R9K7S8</accession>
<evidence type="ECO:0000313" key="3">
    <source>
        <dbReference type="Proteomes" id="UP000297762"/>
    </source>
</evidence>
<feature type="transmembrane region" description="Helical" evidence="1">
    <location>
        <begin position="33"/>
        <end position="56"/>
    </location>
</feature>
<feature type="transmembrane region" description="Helical" evidence="1">
    <location>
        <begin position="405"/>
        <end position="424"/>
    </location>
</feature>
<name>A0A4R9K7S8_9LEPT</name>
<evidence type="ECO:0000256" key="1">
    <source>
        <dbReference type="SAM" id="Phobius"/>
    </source>
</evidence>
<dbReference type="RefSeq" id="WP_135649530.1">
    <property type="nucleotide sequence ID" value="NZ_RQGF01000026.1"/>
</dbReference>
<dbReference type="OrthoDB" id="345219at2"/>
<keyword evidence="3" id="KW-1185">Reference proteome</keyword>
<keyword evidence="1" id="KW-0812">Transmembrane</keyword>
<feature type="transmembrane region" description="Helical" evidence="1">
    <location>
        <begin position="62"/>
        <end position="80"/>
    </location>
</feature>
<feature type="transmembrane region" description="Helical" evidence="1">
    <location>
        <begin position="532"/>
        <end position="552"/>
    </location>
</feature>
<sequence>MIVLLFFLGWIFSSIPFYFLFSRLKELKRIGLLLLSFICPLLYVGLIALTLTALGIYSIQKILTSLFLLSGSGFIFRQILNKKIYRKQSNSSQRSEFGKIETVLLVVFACFAFYLYSAFPTYYLDGGRDQGQYTIFGIVIAKTGGLHLEVPDTRLIEDIFEDSVLVDYQSIASEFQIGLSDSETYRSPRFFHLLPAYLALGYDLFGLDGLFRVNAVFAFLSVFLFYLISRRMLDPWLGSVATVLYVLNPAQLWNVRSTLSETISQFLILLTVYLIQLFFRKKSPIYMLMVGSVFGISSFVRIDSYIYFPTLTLYSVFLSLYTKDKYKNFLYFLLSFLVISFLSLIYAYFYSKLYLFNLWEFGFLKIVLIAWILSAGILITQYVIHTRYYFLIDRIRITLSKNKKNLRYILFSLFIFVFLFAYFIRPGLKIDINGSGNLKYLAANSLSIFFWYVPFWLFFFLIFACDLFLIRKKNIISSFIFFIGIFLLLVYLLDPGIAPDHFWASRRWMLFSIPFAILGAFIGIRSLEIRNAIFKLTLVFSLSILSIIYTIWRSEMILFQTMMEGYPKGYGSFASVTPNENSFYFTTKRSIASPLRYIYGKNIYLINDTEEFLKKVPKLLQLNKQVFIIQNGGFSGADRDLKFTQIANLILNGKFPVESIHRYPEFLYHKNLNLQTFRIEKADPKVSPEPIEFDWIPAGGGFLSRVGKIEEDGTISATRHQGPLVFGPFLTLPKGRYQIEWIGRNINNAEFDITYNGGSSLLHPRQKGKLADSETLNFEIQDPVIDDLEFRVFVEGKSGVHIQKIRLKRIL</sequence>
<proteinExistence type="predicted"/>
<reference evidence="2" key="1">
    <citation type="journal article" date="2019" name="PLoS Negl. Trop. Dis.">
        <title>Revisiting the worldwide diversity of Leptospira species in the environment.</title>
        <authorList>
            <person name="Vincent A.T."/>
            <person name="Schiettekatte O."/>
            <person name="Bourhy P."/>
            <person name="Veyrier F.J."/>
            <person name="Picardeau M."/>
        </authorList>
    </citation>
    <scope>NUCLEOTIDE SEQUENCE [LARGE SCALE GENOMIC DNA]</scope>
    <source>
        <strain evidence="2">201702455</strain>
    </source>
</reference>
<feature type="transmembrane region" description="Helical" evidence="1">
    <location>
        <begin position="329"/>
        <end position="349"/>
    </location>
</feature>
<dbReference type="AlphaFoldDB" id="A0A4R9K7S8"/>
<evidence type="ECO:0000313" key="2">
    <source>
        <dbReference type="EMBL" id="TGL61496.1"/>
    </source>
</evidence>
<feature type="transmembrane region" description="Helical" evidence="1">
    <location>
        <begin position="6"/>
        <end position="21"/>
    </location>
</feature>